<protein>
    <submittedName>
        <fullName evidence="2">Uncharacterized protein</fullName>
    </submittedName>
</protein>
<dbReference type="PANTHER" id="PTHR35468:SF1">
    <property type="entry name" value="MYOSIN-LIKE PROTEIN"/>
    <property type="match status" value="1"/>
</dbReference>
<dbReference type="PANTHER" id="PTHR35468">
    <property type="entry name" value="MYOSIN-LIKE PROTEIN"/>
    <property type="match status" value="1"/>
</dbReference>
<feature type="compositionally biased region" description="Basic residues" evidence="1">
    <location>
        <begin position="387"/>
        <end position="397"/>
    </location>
</feature>
<feature type="compositionally biased region" description="Basic and acidic residues" evidence="1">
    <location>
        <begin position="229"/>
        <end position="239"/>
    </location>
</feature>
<dbReference type="EnsemblPlants" id="Kaladp0045s0420.1.v1.1">
    <property type="protein sequence ID" value="Kaladp0045s0420.1.v1.1"/>
    <property type="gene ID" value="Kaladp0045s0420.v1.1"/>
</dbReference>
<name>A0A7N0TU13_KALFE</name>
<feature type="compositionally biased region" description="Polar residues" evidence="1">
    <location>
        <begin position="216"/>
        <end position="228"/>
    </location>
</feature>
<feature type="region of interest" description="Disordered" evidence="1">
    <location>
        <begin position="370"/>
        <end position="410"/>
    </location>
</feature>
<reference evidence="2" key="1">
    <citation type="submission" date="2021-01" db="UniProtKB">
        <authorList>
            <consortium name="EnsemblPlants"/>
        </authorList>
    </citation>
    <scope>IDENTIFICATION</scope>
</reference>
<keyword evidence="3" id="KW-1185">Reference proteome</keyword>
<evidence type="ECO:0000313" key="3">
    <source>
        <dbReference type="Proteomes" id="UP000594263"/>
    </source>
</evidence>
<feature type="compositionally biased region" description="Polar residues" evidence="1">
    <location>
        <begin position="370"/>
        <end position="381"/>
    </location>
</feature>
<accession>A0A7N0TU13</accession>
<dbReference type="Gramene" id="Kaladp0045s0420.1.v1.1">
    <property type="protein sequence ID" value="Kaladp0045s0420.1.v1.1"/>
    <property type="gene ID" value="Kaladp0045s0420.v1.1"/>
</dbReference>
<evidence type="ECO:0000256" key="1">
    <source>
        <dbReference type="SAM" id="MobiDB-lite"/>
    </source>
</evidence>
<proteinExistence type="predicted"/>
<feature type="region of interest" description="Disordered" evidence="1">
    <location>
        <begin position="216"/>
        <end position="239"/>
    </location>
</feature>
<dbReference type="OMA" id="MNDSCYI"/>
<dbReference type="AlphaFoldDB" id="A0A7N0TU13"/>
<organism evidence="2 3">
    <name type="scientific">Kalanchoe fedtschenkoi</name>
    <name type="common">Lavender scallops</name>
    <name type="synonym">South American air plant</name>
    <dbReference type="NCBI Taxonomy" id="63787"/>
    <lineage>
        <taxon>Eukaryota</taxon>
        <taxon>Viridiplantae</taxon>
        <taxon>Streptophyta</taxon>
        <taxon>Embryophyta</taxon>
        <taxon>Tracheophyta</taxon>
        <taxon>Spermatophyta</taxon>
        <taxon>Magnoliopsida</taxon>
        <taxon>eudicotyledons</taxon>
        <taxon>Gunneridae</taxon>
        <taxon>Pentapetalae</taxon>
        <taxon>Saxifragales</taxon>
        <taxon>Crassulaceae</taxon>
        <taxon>Kalanchoe</taxon>
    </lineage>
</organism>
<sequence length="426" mass="48843">MATTRRRPRLKWQPLAPPAPRVLNFPRHLPPFAGASGKRRTKRLEVLFDEEREFGKDGMRADYDYNVPIVVLNSDGEDERPDAAGVESEMLRAECRFLRMEREVALKKVRRNRARMERLHRSALQTLISVQGRDKMRGESGSVCDSLDDEIEAMRCKLVDLQRVSGARVFESHHRNSSWNFDDQDSNFQSRLLVPYGNQIPREIQELAEASLSIHSGSAAEQSIGESSRSTDDGMADEERRCSGSCRAVVWRIVEEVRIEMEQWSQMQGMLEKVKEEMGQLQASRSMWEQRALDSDNQITALNSTVQEWKEKAFAQETKVNSLQTQAHVLQRELKMLRDGAATSSSPQTEVADEKEKRVVVCLLKENQNLENANNKQQGASSEEKKKQRMRSKRLQVPKRPPFRDIGNSSPLMRQIANVVFPGHRR</sequence>
<dbReference type="Proteomes" id="UP000594263">
    <property type="component" value="Unplaced"/>
</dbReference>
<evidence type="ECO:0000313" key="2">
    <source>
        <dbReference type="EnsemblPlants" id="Kaladp0045s0420.1.v1.1"/>
    </source>
</evidence>